<feature type="compositionally biased region" description="Low complexity" evidence="9">
    <location>
        <begin position="2744"/>
        <end position="2762"/>
    </location>
</feature>
<dbReference type="PANTHER" id="PTHR37739:SF8">
    <property type="entry name" value="KINESIN-LIKE PROTEIN KIN-12D"/>
    <property type="match status" value="1"/>
</dbReference>
<dbReference type="GO" id="GO:0005524">
    <property type="term" value="F:ATP binding"/>
    <property type="evidence" value="ECO:0007669"/>
    <property type="project" value="UniProtKB-UniRule"/>
</dbReference>
<keyword evidence="1" id="KW-0493">Microtubule</keyword>
<feature type="binding site" evidence="7">
    <location>
        <begin position="274"/>
        <end position="281"/>
    </location>
    <ligand>
        <name>ATP</name>
        <dbReference type="ChEBI" id="CHEBI:30616"/>
    </ligand>
</feature>
<name>A0A5S9XDJ6_ARATH</name>
<keyword evidence="5 7" id="KW-0505">Motor protein</keyword>
<feature type="region of interest" description="Disordered" evidence="9">
    <location>
        <begin position="117"/>
        <end position="139"/>
    </location>
</feature>
<comment type="similarity">
    <text evidence="6">Belongs to the TRAFAC class myosin-kinesin ATPase superfamily. Kinesin family. KIN-12 subfamily.</text>
</comment>
<feature type="coiled-coil region" evidence="8">
    <location>
        <begin position="2193"/>
        <end position="2360"/>
    </location>
</feature>
<evidence type="ECO:0000256" key="2">
    <source>
        <dbReference type="ARBA" id="ARBA00022741"/>
    </source>
</evidence>
<evidence type="ECO:0000259" key="10">
    <source>
        <dbReference type="PROSITE" id="PS50067"/>
    </source>
</evidence>
<dbReference type="PRINTS" id="PR00380">
    <property type="entry name" value="KINESINHEAVY"/>
</dbReference>
<feature type="domain" description="Kinesin motor" evidence="10">
    <location>
        <begin position="193"/>
        <end position="530"/>
    </location>
</feature>
<feature type="compositionally biased region" description="Basic and acidic residues" evidence="9">
    <location>
        <begin position="40"/>
        <end position="54"/>
    </location>
</feature>
<accession>A0A5S9XDJ6</accession>
<feature type="compositionally biased region" description="Basic and acidic residues" evidence="9">
    <location>
        <begin position="1"/>
        <end position="13"/>
    </location>
</feature>
<feature type="coiled-coil region" evidence="8">
    <location>
        <begin position="537"/>
        <end position="564"/>
    </location>
</feature>
<dbReference type="GO" id="GO:0003777">
    <property type="term" value="F:microtubule motor activity"/>
    <property type="evidence" value="ECO:0007669"/>
    <property type="project" value="InterPro"/>
</dbReference>
<dbReference type="Pfam" id="PF00225">
    <property type="entry name" value="Kinesin"/>
    <property type="match status" value="1"/>
</dbReference>
<feature type="coiled-coil region" evidence="8">
    <location>
        <begin position="2518"/>
        <end position="2573"/>
    </location>
</feature>
<feature type="region of interest" description="Disordered" evidence="9">
    <location>
        <begin position="1"/>
        <end position="73"/>
    </location>
</feature>
<dbReference type="InterPro" id="IPR027417">
    <property type="entry name" value="P-loop_NTPase"/>
</dbReference>
<dbReference type="Gene3D" id="3.40.850.10">
    <property type="entry name" value="Kinesin motor domain"/>
    <property type="match status" value="1"/>
</dbReference>
<protein>
    <recommendedName>
        <fullName evidence="10">Kinesin motor domain-containing protein</fullName>
    </recommendedName>
</protein>
<keyword evidence="2 7" id="KW-0547">Nucleotide-binding</keyword>
<dbReference type="PANTHER" id="PTHR37739">
    <property type="entry name" value="KINESIN-LIKE PROTEIN KIN-12D"/>
    <property type="match status" value="1"/>
</dbReference>
<evidence type="ECO:0000256" key="5">
    <source>
        <dbReference type="ARBA" id="ARBA00023175"/>
    </source>
</evidence>
<evidence type="ECO:0000313" key="12">
    <source>
        <dbReference type="Proteomes" id="UP000434276"/>
    </source>
</evidence>
<dbReference type="PROSITE" id="PS50067">
    <property type="entry name" value="KINESIN_MOTOR_2"/>
    <property type="match status" value="1"/>
</dbReference>
<evidence type="ECO:0000256" key="8">
    <source>
        <dbReference type="SAM" id="Coils"/>
    </source>
</evidence>
<evidence type="ECO:0000256" key="6">
    <source>
        <dbReference type="ARBA" id="ARBA00034488"/>
    </source>
</evidence>
<proteinExistence type="inferred from homology"/>
<dbReference type="EMBL" id="CACSHJ010000089">
    <property type="protein sequence ID" value="CAA0382933.1"/>
    <property type="molecule type" value="Genomic_DNA"/>
</dbReference>
<feature type="compositionally biased region" description="Basic residues" evidence="9">
    <location>
        <begin position="2726"/>
        <end position="2736"/>
    </location>
</feature>
<dbReference type="PROSITE" id="PS00411">
    <property type="entry name" value="KINESIN_MOTOR_1"/>
    <property type="match status" value="1"/>
</dbReference>
<feature type="coiled-coil region" evidence="8">
    <location>
        <begin position="2604"/>
        <end position="2677"/>
    </location>
</feature>
<dbReference type="GO" id="GO:0007018">
    <property type="term" value="P:microtubule-based movement"/>
    <property type="evidence" value="ECO:0007669"/>
    <property type="project" value="InterPro"/>
</dbReference>
<dbReference type="InterPro" id="IPR019821">
    <property type="entry name" value="Kinesin_motor_CS"/>
</dbReference>
<feature type="region of interest" description="Disordered" evidence="9">
    <location>
        <begin position="2726"/>
        <end position="2771"/>
    </location>
</feature>
<dbReference type="OrthoDB" id="3176171at2759"/>
<evidence type="ECO:0000256" key="4">
    <source>
        <dbReference type="ARBA" id="ARBA00023054"/>
    </source>
</evidence>
<sequence length="2771" mass="315041">MSKETKLSRRDSDNHDDEIENVPENLRASLLSLTSNDSLKNPKHECGSKIDRTPSKPRAKNPDPALPLRTPDKYRSAAAFSKNRFGWGDKCDSITNTTNAALLNTTPKTGRVVGRAYSETNSTQNTPTKSVSKPPGSCYRGKLDGTGAVRAGGYASLYKGLSSSSGQVSTVVNSVEVPHFSLKEDPSFWMDHNVQILIRVRPLNSMERSINGYNRCLKQESSQCVAWIGPPETRFQFDHVACETIDQETLFRVAGLPMVENCLSGYNSCIFAYGQTGSGKTYTMLGEVGDLEFKPSPNRGMMPRIFEFLFARIQAEEESRRDERLKYNCKCSFLEIYNEQITDLLEPSSTNLQLREDIKSGVYVENLTECEVQSVQDILGLITQGSLNRRVGATNMNRESSRSHSVFTCVIESRWEKDSTANMRFARLNLVDLAGSERQKTSGAEGDRLKEAASINKSLSTLGHVIMVLVDVANGKPRHIPYRDSRLTFLLQDSLGGNSKTMIIANASPSVSCAAETLNTLKFAQRAKLIQNNAVVNEDSNEDVLELRRQIRLLKEELSLLKRQNISRALSFGSATANFAESQVDSPSSVMHETGQQQAGNLLVYESGGCVRMSRKQLKSLEITLAGSLRREHVADASIKKLEAEIEHLNRLVRQREEDTRSTKMMLRFREDKIQRLESLLGNHISADSFLLEENNVLSEEIQLLQAKIDKNPELTRFALENIRLLDQLRRFQEFYEEGEREILLGEVSNLRNQLFQFLDENSDWQKHVDDGIEPQGASRMSKENCSLQEELKKTCYELEKCRSNLGSCLEENAKLSREINDLQAMVSDIRACTPDEHSSVNKQKALLGTQNFEPHETLACEQANYVEEIIKLQLDLDVQKIILDEERTLRGDTEAQAVRLKFDIEVLKDQLLLISKQQENVYSELGETKSAVAALESQNIILIQEAVELRRIKENYFELLKKQELDIPAMKSKQCDEFKDNPAEDSEIDTKFKKMQASLEKAKRLNMLYKSDIASKACGDEEMDEVCKQAEAATAEVIVCLQNELEVLQKEVNDFQSKENVTEKQVEILETQMEELQDKLRDTTMDNEQLQEQLRGKDMELLIISNEMELLTSELEEILLNGNEGLTDACYQADLISGSLPDKRIWISEQVGGLIRTLSERELMIEDLESCLEDANKKRCDIESMLKSLKGAAIVMNEAHQREFEEKETDVLLLKSQLCTKTETILRLQEKLKMAERLIYEASDCATASLIIVNRYSEVTESHTFELKQKDFQVAESTGTILSLKQQVQDLEATCKEFRSKLLEEEKNASAMEQKLEEIEETSISAMKEKLSELKGGVSDLRSCITMCQEHDKYTEAENSLSSPAHCSEGQEPGRNVVVSSCIEKTPNNNHTESMRLSSKVSSERGKVIILLKQEMESALASLKEVQVEMANLKGEKEELKASEKRSLRNLNDLAAQICNLNTVMSNMEEQYEHKMEVTDHKLKTLEHEIAKMKIEADQEYVENLCILKKFEEAQGIIREADITVNELVIANEKMRFDLEKQKKRGISLVGEKKALVEKLQELESINVKENEKLAYLEKLFESSLMGIGNLVEELATVVRKLQDESSVALTGMAKDLSELKSWVSETNSARLFLEDIWSEIIMKDCAISVLHLCHMGILLETVTGINTENGLLQRGLCVSNSSIAGLRDNNLRLRRELEMFANLKGKLLTDIKNGFERISRNEEATNLLTTKLSSFDQKISGLQYQEDLMLQRSNSMGSQLDILLKEIDLSNGDLAETLLEQERHLNQKNDFFDTEVQLYLMDLCSKDVELLVLAQTAKEYSSCLAVVDRELLDHHVIVEDLKEKLIVSQVEGELKDQCLVDNKLETVSVKEELSEAQSKIKVLSSDLDRSVQKIAEIDEVNKDFGERVIFLESSITGLQQELAMKASELYSLEHSRSVTAEELDIKERDVQVYADIVSSLKKENVSLKNKFIHFGEDQFKALDVTRLSIAKCSHLTEDSKKLEKLTRDGMAISDKMLQLICENVDKASVFADTVQSLQIDVQDLLSENLNLHDELLRKDDVLKGLSFDLSLLQESASNSRDKKDETKEIMVHVEALEKTLALKTFELEDAVSHAQMLEVRLQESKEITRNLEVDTEKARKCQEKLSAENKDIRAEAEDLLAEKCSLEEEMIQTKKVSESMEMELFNLRNALGQLNDTVAFTQRKLNDAIDERDNLQDEVLNLKEEFGKMKSEAKEMEARYIEAQQIAESRKTYADEREEEVKLLEGSVEKLEYTINVLENKVNVVKDEAERQRLQREELEMELHTIRQQMESARNADEEMKRILDEKHMDLAQAKKHIEALERNTADQKTEITQLSEHISELNLHAEAQASEYMHKFKELEAMAEQVKPEIHVSQAIDSSLSKGSGKPRGSGSPFRCIGLGITQQMRSEKDEELAAARLRIEELETVVSTRQKEIFLLNSKLAKVDSMTHDINRVLLGVKQNVTNCASFLDSQQVLKIAEMLQHNSSDSRERDLEVSHLKQQLNEYNEKRQGWIEEIEGKQTELVTAQIKLEEHRQYQQLLKKENELLKKENFSHKIKVMELEGEVKKLSSHQNPQWRTRDQARIKEENNVLKLQLDELNLKLRRADVSVSRAKEELAFYRASSGKNPHSNFDKTHQLSTKLKQTEEDRMQLAQELLSLCTSILKAAGVTGEDFTDINPEVAEEALEQLKTKLGLLESEVHHFRLKGKAKSRRSRNPERKMPSMPSPRRSWSQSPRSMSQVPFFSSLDR</sequence>
<evidence type="ECO:0000256" key="1">
    <source>
        <dbReference type="ARBA" id="ARBA00022701"/>
    </source>
</evidence>
<feature type="coiled-coil region" evidence="8">
    <location>
        <begin position="1282"/>
        <end position="1330"/>
    </location>
</feature>
<dbReference type="FunFam" id="3.40.850.10:FF:000033">
    <property type="entry name" value="Kinesin-like protein KIN-12E"/>
    <property type="match status" value="1"/>
</dbReference>
<dbReference type="SUPFAM" id="SSF52540">
    <property type="entry name" value="P-loop containing nucleoside triphosphate hydrolases"/>
    <property type="match status" value="1"/>
</dbReference>
<feature type="compositionally biased region" description="Polar residues" evidence="9">
    <location>
        <begin position="118"/>
        <end position="131"/>
    </location>
</feature>
<reference evidence="11 12" key="1">
    <citation type="submission" date="2019-12" db="EMBL/GenBank/DDBJ databases">
        <authorList>
            <person name="Jiao W.-B."/>
            <person name="Schneeberger K."/>
        </authorList>
    </citation>
    <scope>NUCLEOTIDE SEQUENCE [LARGE SCALE GENOMIC DNA]</scope>
    <source>
        <strain evidence="12">cv. C24</strain>
    </source>
</reference>
<dbReference type="SMART" id="SM00129">
    <property type="entry name" value="KISc"/>
    <property type="match status" value="1"/>
</dbReference>
<dbReference type="ExpressionAtlas" id="A0A5S9XDJ6">
    <property type="expression patterns" value="baseline and differential"/>
</dbReference>
<evidence type="ECO:0000256" key="9">
    <source>
        <dbReference type="SAM" id="MobiDB-lite"/>
    </source>
</evidence>
<evidence type="ECO:0000256" key="7">
    <source>
        <dbReference type="PROSITE-ProRule" id="PRU00283"/>
    </source>
</evidence>
<dbReference type="InterPro" id="IPR001752">
    <property type="entry name" value="Kinesin_motor_dom"/>
</dbReference>
<evidence type="ECO:0000256" key="3">
    <source>
        <dbReference type="ARBA" id="ARBA00022840"/>
    </source>
</evidence>
<dbReference type="Proteomes" id="UP000434276">
    <property type="component" value="Unassembled WGS sequence"/>
</dbReference>
<keyword evidence="3 7" id="KW-0067">ATP-binding</keyword>
<dbReference type="GO" id="GO:0005874">
    <property type="term" value="C:microtubule"/>
    <property type="evidence" value="ECO:0007669"/>
    <property type="project" value="UniProtKB-KW"/>
</dbReference>
<feature type="coiled-coil region" evidence="8">
    <location>
        <begin position="1410"/>
        <end position="1504"/>
    </location>
</feature>
<feature type="coiled-coil region" evidence="8">
    <location>
        <begin position="1039"/>
        <end position="1094"/>
    </location>
</feature>
<keyword evidence="4 8" id="KW-0175">Coiled coil</keyword>
<dbReference type="InterPro" id="IPR044986">
    <property type="entry name" value="KIF15/KIN-12"/>
</dbReference>
<dbReference type="InterPro" id="IPR036961">
    <property type="entry name" value="Kinesin_motor_dom_sf"/>
</dbReference>
<dbReference type="GO" id="GO:0008017">
    <property type="term" value="F:microtubule binding"/>
    <property type="evidence" value="ECO:0007669"/>
    <property type="project" value="InterPro"/>
</dbReference>
<organism evidence="11 12">
    <name type="scientific">Arabidopsis thaliana</name>
    <name type="common">Mouse-ear cress</name>
    <dbReference type="NCBI Taxonomy" id="3702"/>
    <lineage>
        <taxon>Eukaryota</taxon>
        <taxon>Viridiplantae</taxon>
        <taxon>Streptophyta</taxon>
        <taxon>Embryophyta</taxon>
        <taxon>Tracheophyta</taxon>
        <taxon>Spermatophyta</taxon>
        <taxon>Magnoliopsida</taxon>
        <taxon>eudicotyledons</taxon>
        <taxon>Gunneridae</taxon>
        <taxon>Pentapetalae</taxon>
        <taxon>rosids</taxon>
        <taxon>malvids</taxon>
        <taxon>Brassicales</taxon>
        <taxon>Brassicaceae</taxon>
        <taxon>Camelineae</taxon>
        <taxon>Arabidopsis</taxon>
    </lineage>
</organism>
<evidence type="ECO:0000313" key="11">
    <source>
        <dbReference type="EMBL" id="CAA0382933.1"/>
    </source>
</evidence>
<feature type="coiled-coil region" evidence="8">
    <location>
        <begin position="1554"/>
        <end position="1581"/>
    </location>
</feature>
<gene>
    <name evidence="11" type="ORF">C24_LOCUS13153</name>
</gene>